<dbReference type="RefSeq" id="WP_373951909.1">
    <property type="nucleotide sequence ID" value="NZ_JBHDLN010000006.1"/>
</dbReference>
<protein>
    <submittedName>
        <fullName evidence="1">DUF4867 family protein</fullName>
    </submittedName>
</protein>
<comment type="caution">
    <text evidence="1">The sequence shown here is derived from an EMBL/GenBank/DDBJ whole genome shotgun (WGS) entry which is preliminary data.</text>
</comment>
<sequence length="221" mass="25027">MNIAFKKLRELNPHVNIHSTSSSEFHRFGRIHRQFDTRDVINFLTANSHTPEKISGYITSVPELEDLTKLKKDISQQLYGGMPIQIGACCGHNTCFKAFEYHKGNEVILAATDFVTLLGSYEDIIEINGTFSYDLRNINAFFVESGSVIELFQSTLHYEPIHVRESDGYLTCIILPYGTNTPLDFSISPTRENNLLKLRNTWLLTSTAFTGESIEITPIDT</sequence>
<evidence type="ECO:0000313" key="2">
    <source>
        <dbReference type="Proteomes" id="UP001575622"/>
    </source>
</evidence>
<dbReference type="EMBL" id="JBHDLN010000006">
    <property type="protein sequence ID" value="MFB0843291.1"/>
    <property type="molecule type" value="Genomic_DNA"/>
</dbReference>
<dbReference type="Proteomes" id="UP001575622">
    <property type="component" value="Unassembled WGS sequence"/>
</dbReference>
<reference evidence="1 2" key="1">
    <citation type="submission" date="2024-09" db="EMBL/GenBank/DDBJ databases">
        <authorList>
            <person name="Makale K.P.P."/>
            <person name="Makhzoum A."/>
            <person name="Rantong G."/>
            <person name="Rahube T.O."/>
        </authorList>
    </citation>
    <scope>NUCLEOTIDE SEQUENCE [LARGE SCALE GENOMIC DNA]</scope>
    <source>
        <strain evidence="1 2">KM_D13</strain>
    </source>
</reference>
<accession>A0ABV4UZN2</accession>
<proteinExistence type="predicted"/>
<dbReference type="Pfam" id="PF16161">
    <property type="entry name" value="DUF4867"/>
    <property type="match status" value="1"/>
</dbReference>
<evidence type="ECO:0000313" key="1">
    <source>
        <dbReference type="EMBL" id="MFB0843291.1"/>
    </source>
</evidence>
<name>A0ABV4UZN2_9BACL</name>
<gene>
    <name evidence="1" type="ORF">ACEU3E_14020</name>
</gene>
<organism evidence="1 2">
    <name type="scientific">Paenibacillus oleatilyticus</name>
    <dbReference type="NCBI Taxonomy" id="2594886"/>
    <lineage>
        <taxon>Bacteria</taxon>
        <taxon>Bacillati</taxon>
        <taxon>Bacillota</taxon>
        <taxon>Bacilli</taxon>
        <taxon>Bacillales</taxon>
        <taxon>Paenibacillaceae</taxon>
        <taxon>Paenibacillus</taxon>
    </lineage>
</organism>
<keyword evidence="2" id="KW-1185">Reference proteome</keyword>
<dbReference type="InterPro" id="IPR032358">
    <property type="entry name" value="DUF4867"/>
</dbReference>